<dbReference type="AlphaFoldDB" id="A0AAD6S6C8"/>
<evidence type="ECO:0000313" key="2">
    <source>
        <dbReference type="Proteomes" id="UP001218188"/>
    </source>
</evidence>
<proteinExistence type="predicted"/>
<name>A0AAD6S6C8_9AGAR</name>
<comment type="caution">
    <text evidence="1">The sequence shown here is derived from an EMBL/GenBank/DDBJ whole genome shotgun (WGS) entry which is preliminary data.</text>
</comment>
<accession>A0AAD6S6C8</accession>
<reference evidence="1" key="1">
    <citation type="submission" date="2023-03" db="EMBL/GenBank/DDBJ databases">
        <title>Massive genome expansion in bonnet fungi (Mycena s.s.) driven by repeated elements and novel gene families across ecological guilds.</title>
        <authorList>
            <consortium name="Lawrence Berkeley National Laboratory"/>
            <person name="Harder C.B."/>
            <person name="Miyauchi S."/>
            <person name="Viragh M."/>
            <person name="Kuo A."/>
            <person name="Thoen E."/>
            <person name="Andreopoulos B."/>
            <person name="Lu D."/>
            <person name="Skrede I."/>
            <person name="Drula E."/>
            <person name="Henrissat B."/>
            <person name="Morin E."/>
            <person name="Kohler A."/>
            <person name="Barry K."/>
            <person name="LaButti K."/>
            <person name="Morin E."/>
            <person name="Salamov A."/>
            <person name="Lipzen A."/>
            <person name="Mereny Z."/>
            <person name="Hegedus B."/>
            <person name="Baldrian P."/>
            <person name="Stursova M."/>
            <person name="Weitz H."/>
            <person name="Taylor A."/>
            <person name="Grigoriev I.V."/>
            <person name="Nagy L.G."/>
            <person name="Martin F."/>
            <person name="Kauserud H."/>
        </authorList>
    </citation>
    <scope>NUCLEOTIDE SEQUENCE</scope>
    <source>
        <strain evidence="1">CBHHK200</strain>
    </source>
</reference>
<organism evidence="1 2">
    <name type="scientific">Mycena alexandri</name>
    <dbReference type="NCBI Taxonomy" id="1745969"/>
    <lineage>
        <taxon>Eukaryota</taxon>
        <taxon>Fungi</taxon>
        <taxon>Dikarya</taxon>
        <taxon>Basidiomycota</taxon>
        <taxon>Agaricomycotina</taxon>
        <taxon>Agaricomycetes</taxon>
        <taxon>Agaricomycetidae</taxon>
        <taxon>Agaricales</taxon>
        <taxon>Marasmiineae</taxon>
        <taxon>Mycenaceae</taxon>
        <taxon>Mycena</taxon>
    </lineage>
</organism>
<gene>
    <name evidence="1" type="ORF">C8F04DRAFT_1403109</name>
</gene>
<keyword evidence="2" id="KW-1185">Reference proteome</keyword>
<sequence>MPFDTDTAWPAPLKTIFEVSRATLGTLEHRYYGPYDKLLNYCFDGFDYFVAPRAPPRDDTTETVDFVVYLIVMNQHRQPVFLIEPISRCVPAMMTFFIIAPLPILYSLSSIGTNMRVYIGDAATMTLNPPRVTTSPNRVLDRKYLEDAWNVDILSAEGFVKIKEIVNFIKTTPPVNVNNPCMHLQFTLTTHPLICPQDKFIASSLPESPAVARVGCRDRA</sequence>
<dbReference type="Proteomes" id="UP001218188">
    <property type="component" value="Unassembled WGS sequence"/>
</dbReference>
<protein>
    <submittedName>
        <fullName evidence="1">Uncharacterized protein</fullName>
    </submittedName>
</protein>
<evidence type="ECO:0000313" key="1">
    <source>
        <dbReference type="EMBL" id="KAJ7021228.1"/>
    </source>
</evidence>
<dbReference type="EMBL" id="JARJCM010000238">
    <property type="protein sequence ID" value="KAJ7021228.1"/>
    <property type="molecule type" value="Genomic_DNA"/>
</dbReference>